<evidence type="ECO:0000313" key="1">
    <source>
        <dbReference type="EMBL" id="SCM55289.1"/>
    </source>
</evidence>
<sequence>MQEEKNSHHVVLESGEGEDQLRFHVGVSDEAYQRAIELMDLEEGTISHDRRTDLFFQAMKETSKENREK</sequence>
<dbReference type="EMBL" id="LT608328">
    <property type="protein sequence ID" value="SCM55289.1"/>
    <property type="molecule type" value="Genomic_DNA"/>
</dbReference>
<reference evidence="1 2" key="1">
    <citation type="submission" date="2016-08" db="EMBL/GenBank/DDBJ databases">
        <authorList>
            <person name="Seilhamer J.J."/>
        </authorList>
    </citation>
    <scope>NUCLEOTIDE SEQUENCE [LARGE SCALE GENOMIC DNA]</scope>
    <source>
        <strain evidence="1">ING2-E5A</strain>
    </source>
</reference>
<protein>
    <submittedName>
        <fullName evidence="1">Uncharacterized protein</fullName>
    </submittedName>
</protein>
<organism evidence="1 2">
    <name type="scientific">Petrimonas mucosa</name>
    <dbReference type="NCBI Taxonomy" id="1642646"/>
    <lineage>
        <taxon>Bacteria</taxon>
        <taxon>Pseudomonadati</taxon>
        <taxon>Bacteroidota</taxon>
        <taxon>Bacteroidia</taxon>
        <taxon>Bacteroidales</taxon>
        <taxon>Dysgonomonadaceae</taxon>
        <taxon>Petrimonas</taxon>
    </lineage>
</organism>
<name>A0A1G4G3Q3_9BACT</name>
<proteinExistence type="predicted"/>
<dbReference type="AlphaFoldDB" id="A0A1G4G3Q3"/>
<dbReference type="Proteomes" id="UP000178485">
    <property type="component" value="Chromosome i"/>
</dbReference>
<gene>
    <name evidence="1" type="ORF">ING2E5A_0210</name>
</gene>
<evidence type="ECO:0000313" key="2">
    <source>
        <dbReference type="Proteomes" id="UP000178485"/>
    </source>
</evidence>
<keyword evidence="2" id="KW-1185">Reference proteome</keyword>
<accession>A0A1G4G3Q3</accession>
<dbReference type="KEGG" id="pmuc:ING2E5A_0210"/>